<evidence type="ECO:0000313" key="2">
    <source>
        <dbReference type="Proteomes" id="UP001196413"/>
    </source>
</evidence>
<gene>
    <name evidence="1" type="ORF">KIN20_030982</name>
</gene>
<dbReference type="Proteomes" id="UP001196413">
    <property type="component" value="Unassembled WGS sequence"/>
</dbReference>
<proteinExistence type="predicted"/>
<dbReference type="AlphaFoldDB" id="A0AAD5R4V2"/>
<accession>A0AAD5R4V2</accession>
<comment type="caution">
    <text evidence="1">The sequence shown here is derived from an EMBL/GenBank/DDBJ whole genome shotgun (WGS) entry which is preliminary data.</text>
</comment>
<keyword evidence="2" id="KW-1185">Reference proteome</keyword>
<name>A0AAD5R4V2_PARTN</name>
<dbReference type="EMBL" id="JAHQIW010006583">
    <property type="protein sequence ID" value="KAJ1369504.1"/>
    <property type="molecule type" value="Genomic_DNA"/>
</dbReference>
<protein>
    <submittedName>
        <fullName evidence="1">Uncharacterized protein</fullName>
    </submittedName>
</protein>
<evidence type="ECO:0000313" key="1">
    <source>
        <dbReference type="EMBL" id="KAJ1369504.1"/>
    </source>
</evidence>
<sequence length="73" mass="8214">MEASENAVCREEAVLFPIRLKSSPCGCFGGSVNRLGRLDLVNFSCPDSEERGIDFMLFRVNEKYDKNLVLAKQ</sequence>
<reference evidence="1" key="1">
    <citation type="submission" date="2021-06" db="EMBL/GenBank/DDBJ databases">
        <title>Parelaphostrongylus tenuis whole genome reference sequence.</title>
        <authorList>
            <person name="Garwood T.J."/>
            <person name="Larsen P.A."/>
            <person name="Fountain-Jones N.M."/>
            <person name="Garbe J.R."/>
            <person name="Macchietto M.G."/>
            <person name="Kania S.A."/>
            <person name="Gerhold R.W."/>
            <person name="Richards J.E."/>
            <person name="Wolf T.M."/>
        </authorList>
    </citation>
    <scope>NUCLEOTIDE SEQUENCE</scope>
    <source>
        <strain evidence="1">MNPRO001-30</strain>
        <tissue evidence="1">Meninges</tissue>
    </source>
</reference>
<organism evidence="1 2">
    <name type="scientific">Parelaphostrongylus tenuis</name>
    <name type="common">Meningeal worm</name>
    <dbReference type="NCBI Taxonomy" id="148309"/>
    <lineage>
        <taxon>Eukaryota</taxon>
        <taxon>Metazoa</taxon>
        <taxon>Ecdysozoa</taxon>
        <taxon>Nematoda</taxon>
        <taxon>Chromadorea</taxon>
        <taxon>Rhabditida</taxon>
        <taxon>Rhabditina</taxon>
        <taxon>Rhabditomorpha</taxon>
        <taxon>Strongyloidea</taxon>
        <taxon>Metastrongylidae</taxon>
        <taxon>Parelaphostrongylus</taxon>
    </lineage>
</organism>